<accession>A0A7W6CDB1</accession>
<dbReference type="EMBL" id="JACIDX010000004">
    <property type="protein sequence ID" value="MBB3954436.1"/>
    <property type="molecule type" value="Genomic_DNA"/>
</dbReference>
<feature type="signal peptide" evidence="1">
    <location>
        <begin position="1"/>
        <end position="20"/>
    </location>
</feature>
<dbReference type="AlphaFoldDB" id="A0A7W6CDB1"/>
<evidence type="ECO:0000313" key="3">
    <source>
        <dbReference type="Proteomes" id="UP000548867"/>
    </source>
</evidence>
<evidence type="ECO:0000256" key="1">
    <source>
        <dbReference type="SAM" id="SignalP"/>
    </source>
</evidence>
<gene>
    <name evidence="2" type="ORF">GGR38_001363</name>
</gene>
<protein>
    <recommendedName>
        <fullName evidence="4">Neutral/alkaline non-lysosomal ceramidase N-terminal domain-containing protein</fullName>
    </recommendedName>
</protein>
<proteinExistence type="predicted"/>
<evidence type="ECO:0000313" key="2">
    <source>
        <dbReference type="EMBL" id="MBB3954436.1"/>
    </source>
</evidence>
<name>A0A7W6CDB1_9SPHN</name>
<comment type="caution">
    <text evidence="2">The sequence shown here is derived from an EMBL/GenBank/DDBJ whole genome shotgun (WGS) entry which is preliminary data.</text>
</comment>
<keyword evidence="1" id="KW-0732">Signal</keyword>
<feature type="chain" id="PRO_5030518220" description="Neutral/alkaline non-lysosomal ceramidase N-terminal domain-containing protein" evidence="1">
    <location>
        <begin position="21"/>
        <end position="429"/>
    </location>
</feature>
<evidence type="ECO:0008006" key="4">
    <source>
        <dbReference type="Google" id="ProtNLM"/>
    </source>
</evidence>
<dbReference type="RefSeq" id="WP_183623913.1">
    <property type="nucleotide sequence ID" value="NZ_JACIDX010000004.1"/>
</dbReference>
<keyword evidence="3" id="KW-1185">Reference proteome</keyword>
<organism evidence="2 3">
    <name type="scientific">Novosphingobium sediminicola</name>
    <dbReference type="NCBI Taxonomy" id="563162"/>
    <lineage>
        <taxon>Bacteria</taxon>
        <taxon>Pseudomonadati</taxon>
        <taxon>Pseudomonadota</taxon>
        <taxon>Alphaproteobacteria</taxon>
        <taxon>Sphingomonadales</taxon>
        <taxon>Sphingomonadaceae</taxon>
        <taxon>Novosphingobium</taxon>
    </lineage>
</organism>
<dbReference type="Proteomes" id="UP000548867">
    <property type="component" value="Unassembled WGS sequence"/>
</dbReference>
<reference evidence="2 3" key="1">
    <citation type="submission" date="2020-08" db="EMBL/GenBank/DDBJ databases">
        <title>Genomic Encyclopedia of Type Strains, Phase IV (KMG-IV): sequencing the most valuable type-strain genomes for metagenomic binning, comparative biology and taxonomic classification.</title>
        <authorList>
            <person name="Goeker M."/>
        </authorList>
    </citation>
    <scope>NUCLEOTIDE SEQUENCE [LARGE SCALE GENOMIC DNA]</scope>
    <source>
        <strain evidence="2 3">DSM 27057</strain>
    </source>
</reference>
<sequence length="429" mass="43399">MKTALSLALLATVAATPVIAGDLRAGAARVSITPPADAFPYASPSSPNDKPFVGVHDDIFTRALVLEDGSKRIVLVSIENVNVPEPAAMVSALAQAAHVPPAQVMVFATHTHSNPLVFFHGHTPSPRQAQELERTQKAAVAAVGQAIAGLAPARISFVRSRGWVNINNGEASTGVKTGDPAAASDKSLDVVQVTGADGRRIALLVDYASHAEVMFRSMTRPDGLEVTGDLPGTVSRLLEDNAAAPVVLYAAGAEGDQLSQYKSLQADAGGLPAKDEGAGGWAILDVQARSLAASVVDALKSAPAPAAQVSLGAAAGQAVCPGVKRARDANNGVVESPAGDVVIPLSLVRLGPVTLAGVGADLGTVLGQGVKDAFAQPTSVVTMTAGAVGYVLDDAAYARATHAVMGSPVRPGCARDAIVGGLKALAKGL</sequence>